<evidence type="ECO:0008006" key="3">
    <source>
        <dbReference type="Google" id="ProtNLM"/>
    </source>
</evidence>
<dbReference type="EMBL" id="LT838813">
    <property type="protein sequence ID" value="SMD42888.1"/>
    <property type="molecule type" value="Genomic_DNA"/>
</dbReference>
<evidence type="ECO:0000313" key="1">
    <source>
        <dbReference type="EMBL" id="SMD42888.1"/>
    </source>
</evidence>
<proteinExistence type="predicted"/>
<reference evidence="2" key="1">
    <citation type="submission" date="2017-04" db="EMBL/GenBank/DDBJ databases">
        <authorList>
            <person name="Varghese N."/>
            <person name="Submissions S."/>
        </authorList>
    </citation>
    <scope>NUCLEOTIDE SEQUENCE [LARGE SCALE GENOMIC DNA]</scope>
    <source>
        <strain evidence="2">DSM 16537</strain>
    </source>
</reference>
<accession>A0A1W2H2P1</accession>
<dbReference type="OrthoDB" id="939755at2"/>
<dbReference type="RefSeq" id="WP_084119643.1">
    <property type="nucleotide sequence ID" value="NZ_LT838813.1"/>
</dbReference>
<keyword evidence="2" id="KW-1185">Reference proteome</keyword>
<organism evidence="1 2">
    <name type="scientific">Aquiflexum balticum DSM 16537</name>
    <dbReference type="NCBI Taxonomy" id="758820"/>
    <lineage>
        <taxon>Bacteria</taxon>
        <taxon>Pseudomonadati</taxon>
        <taxon>Bacteroidota</taxon>
        <taxon>Cytophagia</taxon>
        <taxon>Cytophagales</taxon>
        <taxon>Cyclobacteriaceae</taxon>
        <taxon>Aquiflexum</taxon>
    </lineage>
</organism>
<evidence type="ECO:0000313" key="2">
    <source>
        <dbReference type="Proteomes" id="UP000192333"/>
    </source>
</evidence>
<dbReference type="Proteomes" id="UP000192333">
    <property type="component" value="Chromosome I"/>
</dbReference>
<protein>
    <recommendedName>
        <fullName evidence="3">SIR2-like domain-containing protein</fullName>
    </recommendedName>
</protein>
<gene>
    <name evidence="1" type="ORF">SAMN00777080_1455</name>
</gene>
<sequence length="323" mass="37723">MGRIIYLLGAGASINCIPIVEKLSEGFKIIAERLSDEFNIPWPEILEDSKSLIKKRNELKSDMIWLSEISNNRASIDTVAKSYFLKEDFESVKRLKIALSTYILLQQLYTPLDKRYDLFLASIFKKSMSEIPKEIKILSWNYDNQLELAFNIFSQHPGNLQNRDFLKILDKYSETKDLKNNAFVYKINGSAGMSFEKKLGLERVPNDFNLPRIIEGHEREKSNLNLEPGISFAWENPQISEKKLHNILRDCEILVTIGYSFPFFNRDIDKTIFEKAIYLKKIYIQNPRASEIEEKLKNLINPNRKIKFVQDTSTNEFMIPYEL</sequence>
<dbReference type="AlphaFoldDB" id="A0A1W2H2P1"/>
<name>A0A1W2H2P1_9BACT</name>
<dbReference type="STRING" id="758820.SAMN00777080_1455"/>